<feature type="domain" description="IcmF-related" evidence="2">
    <location>
        <begin position="489"/>
        <end position="767"/>
    </location>
</feature>
<feature type="transmembrane region" description="Helical" evidence="1">
    <location>
        <begin position="37"/>
        <end position="55"/>
    </location>
</feature>
<reference evidence="4 5" key="1">
    <citation type="submission" date="2020-08" db="EMBL/GenBank/DDBJ databases">
        <title>Genomic Encyclopedia of Type Strains, Phase III (KMG-III): the genomes of soil and plant-associated and newly described type strains.</title>
        <authorList>
            <person name="Whitman W."/>
        </authorList>
    </citation>
    <scope>NUCLEOTIDE SEQUENCE [LARGE SCALE GENOMIC DNA]</scope>
    <source>
        <strain evidence="4 5">CECT 8897</strain>
    </source>
</reference>
<dbReference type="InterPro" id="IPR053156">
    <property type="entry name" value="T6SS_TssM-like"/>
</dbReference>
<gene>
    <name evidence="4" type="ORF">FHS03_001807</name>
</gene>
<feature type="transmembrane region" description="Helical" evidence="1">
    <location>
        <begin position="12"/>
        <end position="31"/>
    </location>
</feature>
<evidence type="ECO:0000259" key="3">
    <source>
        <dbReference type="Pfam" id="PF14331"/>
    </source>
</evidence>
<dbReference type="CDD" id="cd00882">
    <property type="entry name" value="Ras_like_GTPase"/>
    <property type="match status" value="1"/>
</dbReference>
<keyword evidence="5" id="KW-1185">Reference proteome</keyword>
<dbReference type="InterPro" id="IPR009612">
    <property type="entry name" value="IcmF-rel"/>
</dbReference>
<comment type="caution">
    <text evidence="4">The sequence shown here is derived from an EMBL/GenBank/DDBJ whole genome shotgun (WGS) entry which is preliminary data.</text>
</comment>
<feature type="transmembrane region" description="Helical" evidence="1">
    <location>
        <begin position="436"/>
        <end position="458"/>
    </location>
</feature>
<dbReference type="InterPro" id="IPR017731">
    <property type="entry name" value="TssM1-like"/>
</dbReference>
<dbReference type="InterPro" id="IPR027417">
    <property type="entry name" value="P-loop_NTPase"/>
</dbReference>
<dbReference type="InterPro" id="IPR025743">
    <property type="entry name" value="TssM1_N"/>
</dbReference>
<keyword evidence="1" id="KW-0812">Transmembrane</keyword>
<dbReference type="Pfam" id="PF14331">
    <property type="entry name" value="IcmF-related_N"/>
    <property type="match status" value="1"/>
</dbReference>
<name>A0A7W5FTK7_9BURK</name>
<dbReference type="EMBL" id="JACHXD010000004">
    <property type="protein sequence ID" value="MBB3118762.1"/>
    <property type="molecule type" value="Genomic_DNA"/>
</dbReference>
<accession>A0A7W5FTK7</accession>
<dbReference type="RefSeq" id="WP_183440657.1">
    <property type="nucleotide sequence ID" value="NZ_JACHXD010000004.1"/>
</dbReference>
<evidence type="ECO:0000256" key="1">
    <source>
        <dbReference type="SAM" id="Phobius"/>
    </source>
</evidence>
<dbReference type="PANTHER" id="PTHR36153:SF1">
    <property type="entry name" value="TYPE VI SECRETION SYSTEM COMPONENT TSSM1"/>
    <property type="match status" value="1"/>
</dbReference>
<evidence type="ECO:0000313" key="5">
    <source>
        <dbReference type="Proteomes" id="UP000541535"/>
    </source>
</evidence>
<dbReference type="PANTHER" id="PTHR36153">
    <property type="entry name" value="INNER MEMBRANE PROTEIN-RELATED"/>
    <property type="match status" value="1"/>
</dbReference>
<dbReference type="Gene3D" id="3.40.50.300">
    <property type="entry name" value="P-loop containing nucleotide triphosphate hydrolases"/>
    <property type="match status" value="1"/>
</dbReference>
<dbReference type="SUPFAM" id="SSF52540">
    <property type="entry name" value="P-loop containing nucleoside triphosphate hydrolases"/>
    <property type="match status" value="1"/>
</dbReference>
<dbReference type="Pfam" id="PF06761">
    <property type="entry name" value="IcmF-related"/>
    <property type="match status" value="1"/>
</dbReference>
<proteinExistence type="predicted"/>
<protein>
    <submittedName>
        <fullName evidence="4">Type VI secretion system protein ImpL</fullName>
    </submittedName>
</protein>
<keyword evidence="1" id="KW-0472">Membrane</keyword>
<dbReference type="Proteomes" id="UP000541535">
    <property type="component" value="Unassembled WGS sequence"/>
</dbReference>
<evidence type="ECO:0000313" key="4">
    <source>
        <dbReference type="EMBL" id="MBB3118762.1"/>
    </source>
</evidence>
<feature type="domain" description="Type VI secretion system component TssM1 N-terminal" evidence="3">
    <location>
        <begin position="184"/>
        <end position="441"/>
    </location>
</feature>
<keyword evidence="1" id="KW-1133">Transmembrane helix</keyword>
<dbReference type="NCBIfam" id="TIGR03348">
    <property type="entry name" value="VI_IcmF"/>
    <property type="match status" value="1"/>
</dbReference>
<organism evidence="4 5">
    <name type="scientific">Pseudoduganella violacea</name>
    <dbReference type="NCBI Taxonomy" id="1715466"/>
    <lineage>
        <taxon>Bacteria</taxon>
        <taxon>Pseudomonadati</taxon>
        <taxon>Pseudomonadota</taxon>
        <taxon>Betaproteobacteria</taxon>
        <taxon>Burkholderiales</taxon>
        <taxon>Oxalobacteraceae</taxon>
        <taxon>Telluria group</taxon>
        <taxon>Pseudoduganella</taxon>
    </lineage>
</organism>
<sequence>MMRRIWTFLSDSRHLTIIGFIAMAAFCYLGAELLELALIWAIAATLAGVVLYWLVRWLRRWLAMRKVAQLEQAIEQDAAAPDAVAPDNSAAGALRNGLLHAIHIIKTSRIGVATGAKALYELPWYLVIGNPGAGKSSAIARSGLQFPMAEGGAFTTAGGTRNCDWFFSTDGILLDTAGRYAAGEEDRQEWLGFLDLLKKYRKRAPVNGVLLAVSIAELRGDDPEAVQRLARNLRRRVQDLIERLEVFAPIYVVFTKADLIAGFTQFFAQSESGDRARIWGATMPYKRKSASQDILPFFDQAFDELHEGLKELSVSSMAQQRPGCRAPGVFGFPHEFSALRAPLRAFLGALFEDNRFQFKPVFRGFYFTSALQEGAPDSFLARQIAGRFRLSLPASQQAAESRSCGYFMLDLFRKVVFADRYLVTQYASRNKIRLRYGVFLASAVVLGAALAGWSWAYMANRQLAANVKADLEKVLQLQARSPELQARMEALEILQDRIEQLTHYRQKRPWPLRFGLYQGDTLEHKLRGEYYAGMREILLKPVAGSLEAQLNEYNARATTEGGTAKAEDVYNALKAYLMLSERVRAEPGHLNDQASRHWRGWLEANRSTMTSEKLVRMAEHLMSFYLAQAADPAWPQIEQKLVLVDTTRENLLRVARGMPARDRIYAEIRARAATRFPSMTVVRMVGDQDRALVAGSHAVSGAFTREAWEKYVLGAIRDASNGAQSSTDWVLKTARKDDLTLDGSPEQIQKALTELYLAEKAAAWGEMPLHQWLHAVVKEQAALSHLDELLGVAPPAQ</sequence>
<evidence type="ECO:0000259" key="2">
    <source>
        <dbReference type="Pfam" id="PF06761"/>
    </source>
</evidence>
<dbReference type="AlphaFoldDB" id="A0A7W5FTK7"/>